<reference evidence="1" key="1">
    <citation type="submission" date="2019-04" db="EMBL/GenBank/DDBJ databases">
        <authorList>
            <consortium name="Pathogen Informatics"/>
        </authorList>
    </citation>
    <scope>NUCLEOTIDE SEQUENCE</scope>
    <source>
        <strain evidence="1">GPSC13</strain>
    </source>
</reference>
<dbReference type="Gene3D" id="3.40.50.1820">
    <property type="entry name" value="alpha/beta hydrolase"/>
    <property type="match status" value="1"/>
</dbReference>
<dbReference type="EC" id="3.1.2.12" evidence="1"/>
<dbReference type="SUPFAM" id="SSF53474">
    <property type="entry name" value="alpha/beta-Hydrolases"/>
    <property type="match status" value="1"/>
</dbReference>
<dbReference type="PANTHER" id="PTHR48098">
    <property type="entry name" value="ENTEROCHELIN ESTERASE-RELATED"/>
    <property type="match status" value="1"/>
</dbReference>
<dbReference type="PANTHER" id="PTHR48098:SF1">
    <property type="entry name" value="DIACYLGLYCEROL ACYLTRANSFERASE_MYCOLYLTRANSFERASE AG85A"/>
    <property type="match status" value="1"/>
</dbReference>
<dbReference type="AlphaFoldDB" id="A0A4J1WBR0"/>
<dbReference type="InterPro" id="IPR029058">
    <property type="entry name" value="AB_hydrolase_fold"/>
</dbReference>
<dbReference type="GO" id="GO:0018738">
    <property type="term" value="F:S-formylglutathione hydrolase activity"/>
    <property type="evidence" value="ECO:0007669"/>
    <property type="project" value="UniProtKB-EC"/>
</dbReference>
<dbReference type="InterPro" id="IPR050583">
    <property type="entry name" value="Mycobacterial_A85_antigen"/>
</dbReference>
<keyword evidence="1" id="KW-0378">Hydrolase</keyword>
<evidence type="ECO:0000313" key="1">
    <source>
        <dbReference type="EMBL" id="VNP66787.1"/>
    </source>
</evidence>
<dbReference type="RefSeq" id="WP_061391019.1">
    <property type="nucleotide sequence ID" value="NZ_FCTG01000012.1"/>
</dbReference>
<protein>
    <submittedName>
        <fullName evidence="1">Esterase</fullName>
        <ecNumber evidence="1">3.1.2.12</ecNumber>
    </submittedName>
</protein>
<dbReference type="EMBL" id="CAATHE010000008">
    <property type="protein sequence ID" value="VNQ02374.1"/>
    <property type="molecule type" value="Genomic_DNA"/>
</dbReference>
<dbReference type="InterPro" id="IPR000801">
    <property type="entry name" value="Esterase-like"/>
</dbReference>
<evidence type="ECO:0000313" key="2">
    <source>
        <dbReference type="EMBL" id="VNP70555.1"/>
    </source>
</evidence>
<gene>
    <name evidence="1" type="primary">frmB</name>
    <name evidence="3" type="ORF">SAMEA2341556_01402</name>
    <name evidence="1" type="ORF">SAMEA2814122_01164</name>
    <name evidence="2" type="ORF">SAMEA3206929_01234</name>
</gene>
<dbReference type="Pfam" id="PF00756">
    <property type="entry name" value="Esterase"/>
    <property type="match status" value="1"/>
</dbReference>
<name>A0A4J1WBR0_STREE</name>
<evidence type="ECO:0000313" key="3">
    <source>
        <dbReference type="EMBL" id="VNQ02374.1"/>
    </source>
</evidence>
<proteinExistence type="predicted"/>
<dbReference type="GO" id="GO:0016747">
    <property type="term" value="F:acyltransferase activity, transferring groups other than amino-acyl groups"/>
    <property type="evidence" value="ECO:0007669"/>
    <property type="project" value="TreeGrafter"/>
</dbReference>
<accession>A0A4J1WBR0</accession>
<organism evidence="1">
    <name type="scientific">Streptococcus pneumoniae</name>
    <dbReference type="NCBI Taxonomy" id="1313"/>
    <lineage>
        <taxon>Bacteria</taxon>
        <taxon>Bacillati</taxon>
        <taxon>Bacillota</taxon>
        <taxon>Bacilli</taxon>
        <taxon>Lactobacillales</taxon>
        <taxon>Streptococcaceae</taxon>
        <taxon>Streptococcus</taxon>
    </lineage>
</organism>
<sequence>MAVMKIEYYSQVLDMEWGVNVLYPDANRVEEPECEDIPVLYLLHGMSGNHNSWLKRTNVERLLRGTNLIVVMPNTSNGWYTDTQYGFDYYTALAEELPQVLRRFFPNMTSKREKTFIAGLSMGGYGCFKLALATNRFSHAASFSGALSFQNFSPESQNLGSPAYWRGVFGEIKDWTTSPYSLESLAKKSDKKTKLWAWCGEQDFLYEANNLAVKNLKKLGFDVTYSHSAGTHEWYYWEKQLEVFLTTLPIDFKLRRETDLV</sequence>
<dbReference type="EMBL" id="CAATGW010000010">
    <property type="protein sequence ID" value="VNP70555.1"/>
    <property type="molecule type" value="Genomic_DNA"/>
</dbReference>
<dbReference type="EMBL" id="CAATGR010000006">
    <property type="protein sequence ID" value="VNP66787.1"/>
    <property type="molecule type" value="Genomic_DNA"/>
</dbReference>